<name>A0A917ZLM1_9GAMM</name>
<dbReference type="RefSeq" id="WP_229722012.1">
    <property type="nucleotide sequence ID" value="NZ_BMLT01000011.1"/>
</dbReference>
<evidence type="ECO:0000256" key="4">
    <source>
        <dbReference type="ARBA" id="ARBA00022692"/>
    </source>
</evidence>
<evidence type="ECO:0000313" key="10">
    <source>
        <dbReference type="Proteomes" id="UP000599578"/>
    </source>
</evidence>
<dbReference type="AlphaFoldDB" id="A0A917ZLM1"/>
<feature type="transmembrane region" description="Helical" evidence="7">
    <location>
        <begin position="367"/>
        <end position="391"/>
    </location>
</feature>
<feature type="transmembrane region" description="Helical" evidence="7">
    <location>
        <begin position="325"/>
        <end position="355"/>
    </location>
</feature>
<dbReference type="EMBL" id="BMLT01000011">
    <property type="protein sequence ID" value="GGO86533.1"/>
    <property type="molecule type" value="Genomic_DNA"/>
</dbReference>
<reference evidence="9 10" key="1">
    <citation type="journal article" date="2014" name="Int. J. Syst. Evol. Microbiol.">
        <title>Complete genome sequence of Corynebacterium casei LMG S-19264T (=DSM 44701T), isolated from a smear-ripened cheese.</title>
        <authorList>
            <consortium name="US DOE Joint Genome Institute (JGI-PGF)"/>
            <person name="Walter F."/>
            <person name="Albersmeier A."/>
            <person name="Kalinowski J."/>
            <person name="Ruckert C."/>
        </authorList>
    </citation>
    <scope>NUCLEOTIDE SEQUENCE [LARGE SCALE GENOMIC DNA]</scope>
    <source>
        <strain evidence="9 10">CGMCC 1.7286</strain>
    </source>
</reference>
<feature type="transmembrane region" description="Helical" evidence="7">
    <location>
        <begin position="102"/>
        <end position="131"/>
    </location>
</feature>
<dbReference type="InterPro" id="IPR010656">
    <property type="entry name" value="DctM"/>
</dbReference>
<dbReference type="GO" id="GO:0022857">
    <property type="term" value="F:transmembrane transporter activity"/>
    <property type="evidence" value="ECO:0007669"/>
    <property type="project" value="UniProtKB-UniRule"/>
</dbReference>
<dbReference type="GO" id="GO:0005886">
    <property type="term" value="C:plasma membrane"/>
    <property type="evidence" value="ECO:0007669"/>
    <property type="project" value="UniProtKB-SubCell"/>
</dbReference>
<feature type="domain" description="TRAP C4-dicarboxylate transport system permease DctM subunit" evidence="8">
    <location>
        <begin position="14"/>
        <end position="430"/>
    </location>
</feature>
<keyword evidence="7" id="KW-0813">Transport</keyword>
<gene>
    <name evidence="9" type="ORF">GCM10011348_37570</name>
</gene>
<feature type="transmembrane region" description="Helical" evidence="7">
    <location>
        <begin position="411"/>
        <end position="434"/>
    </location>
</feature>
<comment type="subunit">
    <text evidence="7">The complex comprises the extracytoplasmic solute receptor protein and the two transmembrane proteins.</text>
</comment>
<dbReference type="NCBIfam" id="TIGR00786">
    <property type="entry name" value="dctM"/>
    <property type="match status" value="1"/>
</dbReference>
<dbReference type="Pfam" id="PF06808">
    <property type="entry name" value="DctM"/>
    <property type="match status" value="1"/>
</dbReference>
<evidence type="ECO:0000256" key="6">
    <source>
        <dbReference type="ARBA" id="ARBA00023136"/>
    </source>
</evidence>
<evidence type="ECO:0000256" key="3">
    <source>
        <dbReference type="ARBA" id="ARBA00022519"/>
    </source>
</evidence>
<dbReference type="PANTHER" id="PTHR33362">
    <property type="entry name" value="SIALIC ACID TRAP TRANSPORTER PERMEASE PROTEIN SIAT-RELATED"/>
    <property type="match status" value="1"/>
</dbReference>
<accession>A0A917ZLM1</accession>
<evidence type="ECO:0000256" key="7">
    <source>
        <dbReference type="RuleBase" id="RU369079"/>
    </source>
</evidence>
<feature type="transmembrane region" description="Helical" evidence="7">
    <location>
        <begin position="253"/>
        <end position="271"/>
    </location>
</feature>
<sequence length="441" mass="47601">MSELDPLYVTIGMFGAMFIMLLAGAPLAWSLLSVGVVFAYSLWGTGGLELLTISSFDAMDNFLLVALPMFIFMGLMLERSGITDDLFEMMNKLMGQIPGGLGIGTVIICALIAAMAGVSGAATVSLGVIALPSMLKRGYDKKLVTGTIMAGGALGFLIPPSVLMILYAFLARESVGKLFAAGLVPGLMLAGIYILYILIRSRINPSLAPPMPMEQRISGIEKLKSLKALILPGALITTVLYCIIAGVTAPSEASAIGAFGSIVCAAIYRTLTWKMLRDVLLSTTRLMGMLIWITIAAIFFSKVYIGLDAGFLLQDIIDDAELSPMWVIIMMLACYFVLGMFLDDFAIVFITVPLFVPIVESLGFDTVWFAVLFIVSMQSAYLTPPFGYNLFYMRSVAPPEITIYDLYKAAIPFILLQTIGLGLLIAFPQIALWLPGVLYGP</sequence>
<protein>
    <recommendedName>
        <fullName evidence="7">TRAP transporter large permease protein</fullName>
    </recommendedName>
</protein>
<feature type="transmembrane region" description="Helical" evidence="7">
    <location>
        <begin position="176"/>
        <end position="199"/>
    </location>
</feature>
<comment type="subcellular location">
    <subcellularLocation>
        <location evidence="1 7">Cell inner membrane</location>
        <topology evidence="1 7">Multi-pass membrane protein</topology>
    </subcellularLocation>
</comment>
<keyword evidence="10" id="KW-1185">Reference proteome</keyword>
<proteinExistence type="inferred from homology"/>
<dbReference type="Proteomes" id="UP000599578">
    <property type="component" value="Unassembled WGS sequence"/>
</dbReference>
<comment type="similarity">
    <text evidence="7">Belongs to the TRAP transporter large permease family.</text>
</comment>
<feature type="transmembrane region" description="Helical" evidence="7">
    <location>
        <begin position="63"/>
        <end position="82"/>
    </location>
</feature>
<feature type="transmembrane region" description="Helical" evidence="7">
    <location>
        <begin position="7"/>
        <end position="25"/>
    </location>
</feature>
<dbReference type="InterPro" id="IPR004681">
    <property type="entry name" value="TRAP_DctM"/>
</dbReference>
<feature type="transmembrane region" description="Helical" evidence="7">
    <location>
        <begin position="226"/>
        <end position="247"/>
    </location>
</feature>
<evidence type="ECO:0000259" key="8">
    <source>
        <dbReference type="Pfam" id="PF06808"/>
    </source>
</evidence>
<comment type="function">
    <text evidence="7">Part of the tripartite ATP-independent periplasmic (TRAP) transport system.</text>
</comment>
<keyword evidence="2" id="KW-1003">Cell membrane</keyword>
<keyword evidence="6 7" id="KW-0472">Membrane</keyword>
<feature type="transmembrane region" description="Helical" evidence="7">
    <location>
        <begin position="283"/>
        <end position="305"/>
    </location>
</feature>
<evidence type="ECO:0000256" key="5">
    <source>
        <dbReference type="ARBA" id="ARBA00022989"/>
    </source>
</evidence>
<feature type="transmembrane region" description="Helical" evidence="7">
    <location>
        <begin position="143"/>
        <end position="170"/>
    </location>
</feature>
<keyword evidence="4 7" id="KW-0812">Transmembrane</keyword>
<keyword evidence="3 7" id="KW-0997">Cell inner membrane</keyword>
<keyword evidence="5 7" id="KW-1133">Transmembrane helix</keyword>
<organism evidence="9 10">
    <name type="scientific">Marinobacterium nitratireducens</name>
    <dbReference type="NCBI Taxonomy" id="518897"/>
    <lineage>
        <taxon>Bacteria</taxon>
        <taxon>Pseudomonadati</taxon>
        <taxon>Pseudomonadota</taxon>
        <taxon>Gammaproteobacteria</taxon>
        <taxon>Oceanospirillales</taxon>
        <taxon>Oceanospirillaceae</taxon>
        <taxon>Marinobacterium</taxon>
    </lineage>
</organism>
<dbReference type="PANTHER" id="PTHR33362:SF7">
    <property type="entry name" value="SLL1103 PROTEIN"/>
    <property type="match status" value="1"/>
</dbReference>
<evidence type="ECO:0000256" key="1">
    <source>
        <dbReference type="ARBA" id="ARBA00004429"/>
    </source>
</evidence>
<feature type="transmembrane region" description="Helical" evidence="7">
    <location>
        <begin position="31"/>
        <end position="51"/>
    </location>
</feature>
<dbReference type="PIRSF" id="PIRSF006066">
    <property type="entry name" value="HI0050"/>
    <property type="match status" value="1"/>
</dbReference>
<evidence type="ECO:0000313" key="9">
    <source>
        <dbReference type="EMBL" id="GGO86533.1"/>
    </source>
</evidence>
<comment type="caution">
    <text evidence="9">The sequence shown here is derived from an EMBL/GenBank/DDBJ whole genome shotgun (WGS) entry which is preliminary data.</text>
</comment>
<evidence type="ECO:0000256" key="2">
    <source>
        <dbReference type="ARBA" id="ARBA00022475"/>
    </source>
</evidence>